<protein>
    <recommendedName>
        <fullName evidence="3">Type II secretion system protein J</fullName>
    </recommendedName>
</protein>
<sequence>MVGRPFPVSRHQRGFTLMEVLIAVSITAVIGLGVWQVMSSVIMSRDRVNEVAEEFEGVQKTFLLLERDLRQVISRPVRNIYGDYEPAISSQGEEFELVVTHQGWRNPLGKQRSELQRSAWEYTGDEVRRRYWTMLDQPQEEDSRDQLLLSDVTALDIRFLDENRTWQDNWPPPNQGIPSGPGAPVIPLPMAVEVTLVHDRFGELSRLFLMPDFDVTQVQTNLTQSGRQGDGEEDDDDEEEQGSQGGGS</sequence>
<evidence type="ECO:0000256" key="4">
    <source>
        <dbReference type="ARBA" id="ARBA00022475"/>
    </source>
</evidence>
<keyword evidence="4" id="KW-1003">Cell membrane</keyword>
<feature type="compositionally biased region" description="Acidic residues" evidence="10">
    <location>
        <begin position="231"/>
        <end position="241"/>
    </location>
</feature>
<keyword evidence="6" id="KW-0997">Cell inner membrane</keyword>
<evidence type="ECO:0000256" key="1">
    <source>
        <dbReference type="ARBA" id="ARBA00004377"/>
    </source>
</evidence>
<evidence type="ECO:0000256" key="11">
    <source>
        <dbReference type="SAM" id="Phobius"/>
    </source>
</evidence>
<comment type="caution">
    <text evidence="12">The sequence shown here is derived from an EMBL/GenBank/DDBJ whole genome shotgun (WGS) entry which is preliminary data.</text>
</comment>
<organism evidence="12 13">
    <name type="scientific">Marinobacter lacisalsi</name>
    <dbReference type="NCBI Taxonomy" id="475979"/>
    <lineage>
        <taxon>Bacteria</taxon>
        <taxon>Pseudomonadati</taxon>
        <taxon>Pseudomonadota</taxon>
        <taxon>Gammaproteobacteria</taxon>
        <taxon>Pseudomonadales</taxon>
        <taxon>Marinobacteraceae</taxon>
        <taxon>Marinobacter</taxon>
    </lineage>
</organism>
<evidence type="ECO:0000256" key="10">
    <source>
        <dbReference type="SAM" id="MobiDB-lite"/>
    </source>
</evidence>
<comment type="similarity">
    <text evidence="2">Belongs to the GSP J family.</text>
</comment>
<dbReference type="InterPro" id="IPR010055">
    <property type="entry name" value="T2SS_protein-GspJ"/>
</dbReference>
<evidence type="ECO:0000256" key="5">
    <source>
        <dbReference type="ARBA" id="ARBA00022481"/>
    </source>
</evidence>
<keyword evidence="5" id="KW-0488">Methylation</keyword>
<gene>
    <name evidence="12" type="primary">gspJ</name>
    <name evidence="12" type="ORF">ACFOZ5_08190</name>
</gene>
<keyword evidence="13" id="KW-1185">Reference proteome</keyword>
<dbReference type="NCBIfam" id="TIGR01711">
    <property type="entry name" value="gspJ"/>
    <property type="match status" value="1"/>
</dbReference>
<keyword evidence="8 11" id="KW-1133">Transmembrane helix</keyword>
<dbReference type="PANTHER" id="PTHR39583">
    <property type="entry name" value="TYPE II SECRETION SYSTEM PROTEIN J-RELATED"/>
    <property type="match status" value="1"/>
</dbReference>
<keyword evidence="9 11" id="KW-0472">Membrane</keyword>
<dbReference type="Gene3D" id="2.10.70.20">
    <property type="entry name" value="gspk-gspi-gspj complex like domains"/>
    <property type="match status" value="1"/>
</dbReference>
<dbReference type="Pfam" id="PF11612">
    <property type="entry name" value="T2SSJ"/>
    <property type="match status" value="1"/>
</dbReference>
<dbReference type="Gene3D" id="3.10.610.10">
    <property type="entry name" value="GSPII I/J protein-like"/>
    <property type="match status" value="1"/>
</dbReference>
<comment type="subcellular location">
    <subcellularLocation>
        <location evidence="1">Cell inner membrane</location>
        <topology evidence="1">Single-pass membrane protein</topology>
    </subcellularLocation>
</comment>
<evidence type="ECO:0000313" key="13">
    <source>
        <dbReference type="Proteomes" id="UP001595798"/>
    </source>
</evidence>
<evidence type="ECO:0000256" key="2">
    <source>
        <dbReference type="ARBA" id="ARBA00011084"/>
    </source>
</evidence>
<evidence type="ECO:0000256" key="7">
    <source>
        <dbReference type="ARBA" id="ARBA00022692"/>
    </source>
</evidence>
<dbReference type="RefSeq" id="WP_379886630.1">
    <property type="nucleotide sequence ID" value="NZ_JBHSDI010000011.1"/>
</dbReference>
<dbReference type="Pfam" id="PF07963">
    <property type="entry name" value="N_methyl"/>
    <property type="match status" value="1"/>
</dbReference>
<dbReference type="InterPro" id="IPR051621">
    <property type="entry name" value="T2SS_protein_J"/>
</dbReference>
<dbReference type="EMBL" id="JBHSDI010000011">
    <property type="protein sequence ID" value="MFC4259004.1"/>
    <property type="molecule type" value="Genomic_DNA"/>
</dbReference>
<dbReference type="Proteomes" id="UP001595798">
    <property type="component" value="Unassembled WGS sequence"/>
</dbReference>
<dbReference type="PANTHER" id="PTHR39583:SF2">
    <property type="entry name" value="TYPE II SECRETION SYSTEM PROTEIN J"/>
    <property type="match status" value="1"/>
</dbReference>
<reference evidence="13" key="1">
    <citation type="journal article" date="2019" name="Int. J. Syst. Evol. Microbiol.">
        <title>The Global Catalogue of Microorganisms (GCM) 10K type strain sequencing project: providing services to taxonomists for standard genome sequencing and annotation.</title>
        <authorList>
            <consortium name="The Broad Institute Genomics Platform"/>
            <consortium name="The Broad Institute Genome Sequencing Center for Infectious Disease"/>
            <person name="Wu L."/>
            <person name="Ma J."/>
        </authorList>
    </citation>
    <scope>NUCLEOTIDE SEQUENCE [LARGE SCALE GENOMIC DNA]</scope>
    <source>
        <strain evidence="13">CECT 7297</strain>
    </source>
</reference>
<evidence type="ECO:0000313" key="12">
    <source>
        <dbReference type="EMBL" id="MFC4259004.1"/>
    </source>
</evidence>
<proteinExistence type="inferred from homology"/>
<evidence type="ECO:0000256" key="6">
    <source>
        <dbReference type="ARBA" id="ARBA00022519"/>
    </source>
</evidence>
<feature type="region of interest" description="Disordered" evidence="10">
    <location>
        <begin position="221"/>
        <end position="248"/>
    </location>
</feature>
<keyword evidence="7 11" id="KW-0812">Transmembrane</keyword>
<dbReference type="NCBIfam" id="TIGR02532">
    <property type="entry name" value="IV_pilin_GFxxxE"/>
    <property type="match status" value="1"/>
</dbReference>
<name>A0ABV8QIT7_9GAMM</name>
<accession>A0ABV8QIT7</accession>
<evidence type="ECO:0000256" key="8">
    <source>
        <dbReference type="ARBA" id="ARBA00022989"/>
    </source>
</evidence>
<dbReference type="InterPro" id="IPR045584">
    <property type="entry name" value="Pilin-like"/>
</dbReference>
<evidence type="ECO:0000256" key="9">
    <source>
        <dbReference type="ARBA" id="ARBA00023136"/>
    </source>
</evidence>
<feature type="transmembrane region" description="Helical" evidence="11">
    <location>
        <begin position="20"/>
        <end position="38"/>
    </location>
</feature>
<dbReference type="InterPro" id="IPR012902">
    <property type="entry name" value="N_methyl_site"/>
</dbReference>
<evidence type="ECO:0000256" key="3">
    <source>
        <dbReference type="ARBA" id="ARBA00021539"/>
    </source>
</evidence>
<dbReference type="SUPFAM" id="SSF54523">
    <property type="entry name" value="Pili subunits"/>
    <property type="match status" value="1"/>
</dbReference>